<organism evidence="1 2">
    <name type="scientific">Zhouia amylolytica</name>
    <dbReference type="NCBI Taxonomy" id="376730"/>
    <lineage>
        <taxon>Bacteria</taxon>
        <taxon>Pseudomonadati</taxon>
        <taxon>Bacteroidota</taxon>
        <taxon>Flavobacteriia</taxon>
        <taxon>Flavobacteriales</taxon>
        <taxon>Flavobacteriaceae</taxon>
        <taxon>Zhouia</taxon>
    </lineage>
</organism>
<gene>
    <name evidence="1" type="ORF">SAMN04487906_2047</name>
</gene>
<proteinExistence type="predicted"/>
<dbReference type="AlphaFoldDB" id="A0A1I6TPR2"/>
<protein>
    <submittedName>
        <fullName evidence="1">Uncharacterized protein</fullName>
    </submittedName>
</protein>
<evidence type="ECO:0000313" key="1">
    <source>
        <dbReference type="EMBL" id="SFS91134.1"/>
    </source>
</evidence>
<dbReference type="Proteomes" id="UP000183209">
    <property type="component" value="Unassembled WGS sequence"/>
</dbReference>
<reference evidence="1 2" key="1">
    <citation type="submission" date="2016-10" db="EMBL/GenBank/DDBJ databases">
        <authorList>
            <person name="de Groot N.N."/>
        </authorList>
    </citation>
    <scope>NUCLEOTIDE SEQUENCE [LARGE SCALE GENOMIC DNA]</scope>
    <source>
        <strain evidence="1 2">CGMCC 1.6114</strain>
    </source>
</reference>
<evidence type="ECO:0000313" key="2">
    <source>
        <dbReference type="Proteomes" id="UP000183209"/>
    </source>
</evidence>
<name>A0A1I6TPR2_9FLAO</name>
<sequence length="162" mass="19215">MSILENKKHFLHKHLTFLESYGKEGKNGGFENLLKQLGIKVGGKSWDDDHSTIDWNLTNNHFQFFFDYENNETEIKNWLKKSPISRYETLLTWLSWEDPIIRVKSTDFIENWEEFIIAGGWDGLILTTEDGKYYLEFTDTWKFHLNSNFEIKPGTKKIKASR</sequence>
<dbReference type="EMBL" id="FPAG01000006">
    <property type="protein sequence ID" value="SFS91134.1"/>
    <property type="molecule type" value="Genomic_DNA"/>
</dbReference>
<dbReference type="RefSeq" id="WP_074978662.1">
    <property type="nucleotide sequence ID" value="NZ_FPAG01000006.1"/>
</dbReference>
<accession>A0A1I6TPR2</accession>
<dbReference type="OrthoDB" id="9920118at2"/>